<organism evidence="3 4">
    <name type="scientific">Halopolyspora algeriensis</name>
    <dbReference type="NCBI Taxonomy" id="1500506"/>
    <lineage>
        <taxon>Bacteria</taxon>
        <taxon>Bacillati</taxon>
        <taxon>Actinomycetota</taxon>
        <taxon>Actinomycetes</taxon>
        <taxon>Actinomycetes incertae sedis</taxon>
        <taxon>Halopolyspora</taxon>
    </lineage>
</organism>
<evidence type="ECO:0000313" key="4">
    <source>
        <dbReference type="Proteomes" id="UP000253495"/>
    </source>
</evidence>
<comment type="caution">
    <text evidence="3">The sequence shown here is derived from an EMBL/GenBank/DDBJ whole genome shotgun (WGS) entry which is preliminary data.</text>
</comment>
<dbReference type="AlphaFoldDB" id="A0A368VJT7"/>
<dbReference type="PANTHER" id="PTHR35335">
    <property type="entry name" value="UPF0716 PROTEIN FXSA"/>
    <property type="match status" value="1"/>
</dbReference>
<keyword evidence="2" id="KW-0472">Membrane</keyword>
<dbReference type="NCBIfam" id="NF008528">
    <property type="entry name" value="PRK11463.1-2"/>
    <property type="match status" value="1"/>
</dbReference>
<feature type="region of interest" description="Disordered" evidence="1">
    <location>
        <begin position="117"/>
        <end position="187"/>
    </location>
</feature>
<feature type="transmembrane region" description="Helical" evidence="2">
    <location>
        <begin position="73"/>
        <end position="99"/>
    </location>
</feature>
<evidence type="ECO:0000256" key="2">
    <source>
        <dbReference type="SAM" id="Phobius"/>
    </source>
</evidence>
<gene>
    <name evidence="3" type="ORF">DFQ14_111145</name>
</gene>
<dbReference type="RefSeq" id="WP_114454187.1">
    <property type="nucleotide sequence ID" value="NZ_QPJC01000011.1"/>
</dbReference>
<feature type="compositionally biased region" description="Low complexity" evidence="1">
    <location>
        <begin position="178"/>
        <end position="187"/>
    </location>
</feature>
<dbReference type="Pfam" id="PF04186">
    <property type="entry name" value="FxsA"/>
    <property type="match status" value="1"/>
</dbReference>
<dbReference type="EMBL" id="QPJC01000011">
    <property type="protein sequence ID" value="RCW40496.1"/>
    <property type="molecule type" value="Genomic_DNA"/>
</dbReference>
<evidence type="ECO:0000256" key="1">
    <source>
        <dbReference type="SAM" id="MobiDB-lite"/>
    </source>
</evidence>
<dbReference type="OrthoDB" id="9792788at2"/>
<dbReference type="PANTHER" id="PTHR35335:SF1">
    <property type="entry name" value="UPF0716 PROTEIN FXSA"/>
    <property type="match status" value="1"/>
</dbReference>
<proteinExistence type="predicted"/>
<dbReference type="InterPro" id="IPR007313">
    <property type="entry name" value="FxsA"/>
</dbReference>
<dbReference type="GO" id="GO:0016020">
    <property type="term" value="C:membrane"/>
    <property type="evidence" value="ECO:0007669"/>
    <property type="project" value="InterPro"/>
</dbReference>
<evidence type="ECO:0000313" key="3">
    <source>
        <dbReference type="EMBL" id="RCW40496.1"/>
    </source>
</evidence>
<keyword evidence="2" id="KW-1133">Transmembrane helix</keyword>
<dbReference type="Proteomes" id="UP000253495">
    <property type="component" value="Unassembled WGS sequence"/>
</dbReference>
<keyword evidence="2" id="KW-0812">Transmembrane</keyword>
<sequence>MPVFVVLLIAGVVEISVLVVVGQAIGVLPTIGLLAASAVLGAWLLRREGRRTLQEFSEAARLRRPPERELSDGVLIVLGGLLILLPGLVGDVVGLLFLLPPTRAVLRRRLQRTAERRSRAMHERLRAQARAASAGTYRGRQAGTGTDDVIDGEVVSVTEDDEADGKSGGATHLPPPRSSGSEEPPRG</sequence>
<protein>
    <submittedName>
        <fullName evidence="3">UPF0716 protein FxsA</fullName>
    </submittedName>
</protein>
<name>A0A368VJT7_9ACTN</name>
<feature type="compositionally biased region" description="Basic and acidic residues" evidence="1">
    <location>
        <begin position="117"/>
        <end position="126"/>
    </location>
</feature>
<accession>A0A368VJT7</accession>
<reference evidence="3 4" key="1">
    <citation type="submission" date="2018-07" db="EMBL/GenBank/DDBJ databases">
        <title>Genomic Encyclopedia of Type Strains, Phase III (KMG-III): the genomes of soil and plant-associated and newly described type strains.</title>
        <authorList>
            <person name="Whitman W."/>
        </authorList>
    </citation>
    <scope>NUCLEOTIDE SEQUENCE [LARGE SCALE GENOMIC DNA]</scope>
    <source>
        <strain evidence="3 4">CECT 8575</strain>
    </source>
</reference>
<keyword evidence="4" id="KW-1185">Reference proteome</keyword>